<feature type="compositionally biased region" description="Polar residues" evidence="5">
    <location>
        <begin position="804"/>
        <end position="824"/>
    </location>
</feature>
<feature type="compositionally biased region" description="Basic and acidic residues" evidence="5">
    <location>
        <begin position="741"/>
        <end position="750"/>
    </location>
</feature>
<comment type="caution">
    <text evidence="7">The sequence shown here is derived from an EMBL/GenBank/DDBJ whole genome shotgun (WGS) entry which is preliminary data.</text>
</comment>
<feature type="compositionally biased region" description="Basic and acidic residues" evidence="5">
    <location>
        <begin position="583"/>
        <end position="605"/>
    </location>
</feature>
<dbReference type="PROSITE" id="PS51805">
    <property type="entry name" value="EPHD"/>
    <property type="match status" value="1"/>
</dbReference>
<dbReference type="PANTHER" id="PTHR14955:SF4">
    <property type="entry name" value="PHD-TYPE DOMAIN-CONTAINING PROTEIN"/>
    <property type="match status" value="1"/>
</dbReference>
<evidence type="ECO:0000256" key="1">
    <source>
        <dbReference type="ARBA" id="ARBA00022553"/>
    </source>
</evidence>
<feature type="compositionally biased region" description="Basic and acidic residues" evidence="5">
    <location>
        <begin position="652"/>
        <end position="662"/>
    </location>
</feature>
<dbReference type="Proteomes" id="UP001159427">
    <property type="component" value="Unassembled WGS sequence"/>
</dbReference>
<feature type="compositionally biased region" description="Polar residues" evidence="5">
    <location>
        <begin position="248"/>
        <end position="258"/>
    </location>
</feature>
<dbReference type="SMART" id="SM00249">
    <property type="entry name" value="PHD"/>
    <property type="match status" value="1"/>
</dbReference>
<protein>
    <recommendedName>
        <fullName evidence="6">PHD-type domain-containing protein</fullName>
    </recommendedName>
</protein>
<evidence type="ECO:0000256" key="4">
    <source>
        <dbReference type="ARBA" id="ARBA00022833"/>
    </source>
</evidence>
<dbReference type="PANTHER" id="PTHR14955">
    <property type="entry name" value="RETINOIC ACID INDUCED 1/TRANSCRIPTION FACTOR 20"/>
    <property type="match status" value="1"/>
</dbReference>
<accession>A0ABN8SLK9</accession>
<feature type="region of interest" description="Disordered" evidence="5">
    <location>
        <begin position="652"/>
        <end position="905"/>
    </location>
</feature>
<feature type="compositionally biased region" description="Polar residues" evidence="5">
    <location>
        <begin position="1143"/>
        <end position="1154"/>
    </location>
</feature>
<feature type="compositionally biased region" description="Polar residues" evidence="5">
    <location>
        <begin position="155"/>
        <end position="165"/>
    </location>
</feature>
<keyword evidence="4" id="KW-0862">Zinc</keyword>
<gene>
    <name evidence="7" type="ORF">PEVE_00022787</name>
</gene>
<feature type="compositionally biased region" description="Low complexity" evidence="5">
    <location>
        <begin position="349"/>
        <end position="364"/>
    </location>
</feature>
<evidence type="ECO:0000313" key="8">
    <source>
        <dbReference type="Proteomes" id="UP001159427"/>
    </source>
</evidence>
<dbReference type="Gene3D" id="3.30.40.10">
    <property type="entry name" value="Zinc/RING finger domain, C3HC4 (zinc finger)"/>
    <property type="match status" value="1"/>
</dbReference>
<feature type="region of interest" description="Disordered" evidence="5">
    <location>
        <begin position="211"/>
        <end position="605"/>
    </location>
</feature>
<reference evidence="7 8" key="1">
    <citation type="submission" date="2022-05" db="EMBL/GenBank/DDBJ databases">
        <authorList>
            <consortium name="Genoscope - CEA"/>
            <person name="William W."/>
        </authorList>
    </citation>
    <scope>NUCLEOTIDE SEQUENCE [LARGE SCALE GENOMIC DNA]</scope>
</reference>
<feature type="compositionally biased region" description="Polar residues" evidence="5">
    <location>
        <begin position="1053"/>
        <end position="1067"/>
    </location>
</feature>
<feature type="compositionally biased region" description="Pro residues" evidence="5">
    <location>
        <begin position="386"/>
        <end position="402"/>
    </location>
</feature>
<dbReference type="Pfam" id="PF13771">
    <property type="entry name" value="zf-HC5HC2H"/>
    <property type="match status" value="1"/>
</dbReference>
<feature type="compositionally biased region" description="Basic and acidic residues" evidence="5">
    <location>
        <begin position="414"/>
        <end position="429"/>
    </location>
</feature>
<feature type="compositionally biased region" description="Low complexity" evidence="5">
    <location>
        <begin position="231"/>
        <end position="243"/>
    </location>
</feature>
<evidence type="ECO:0000256" key="2">
    <source>
        <dbReference type="ARBA" id="ARBA00022723"/>
    </source>
</evidence>
<keyword evidence="8" id="KW-1185">Reference proteome</keyword>
<sequence>MELGEGERDLMKMLMQNDQPEETIQRPMEDPAMVQSGGYSQPGMGYGSAHYSGMQQQQQQLPGMGHHQQPRGSNYHSISPGQMIPRSPNNGMMPQDLDLVLQQQQYQQQQHQQAAYGGGNFQGYNGGYGGPRTMSPQTSVQSMGAYQGGFPSEQGYPQGTGSNHTVGEFGPQTGSNQAMGIPGPASLSLANLSARQQQYYSDGYGMNMPVSPVHKQMQQGGGFLQPPGIPYSQQVQSYQSNSYPKRPSPSSVPNQMQGFNAGGSFNARSNTGMQMPNMPYQSPTSPYQPPHSPVRRSTTSPVQQQDAGLYSRPREAFPQPRSPFGSSQAQFQLQQQQQQQPHSSCMFVQPSTTPSQSQYQSQQQKVGGLTQRRASYPGQQSTMKMPSPPPKRSPPTSLPNPKSPDLLRGNQLGFDDRGSVKPVSKKEKSSSPPYFDPSQVVSASQMKGTLSKKGGDSQKGLPRLRRSASDVGSPCVSPPLTKKVDASRSEEEGCDMKVNESKKVEEAKTVRGTRQSEHETHSPKKQLGDKREGNFETVKENKLSGPGSSLSPERNESVVETLKPENVAQSSKESKHQQVVGCKEGEDGKSGAEKPSGDPNAKETEVTAAVWSLDVIKKDGISKEVINKADKNPAGDIAAGCNMENVTCEKDDLTSDTERKATNDNVQVSCAEKDSEKKQESGKVDGDREGNSSVTTNVEGKLSKKPVVEAGKPANKKDNHLEGILAENRKTGQPVNGSDDELVRRDKKVGQSDITTVEGNHETAQRNGDASEASERKEADETDTVSTDTKGTVKQGFEPVKSANVATPSSNKCEPSTVKSNSKNKTAEENQHSVKRNSGSTPAVVVKEKPVTVSLRCEERLSSDDDDRLSASKVDSSPPPVESKTQGIQTIEQTTASPRSSHQQVTPIKATIIAKGKSAQSNQQVMVAKTTSGQMYLIQGNLLVPVQSLSSDSLSKQNSKVLIVNPVKTPTGQVKHIQTASVLKIADAKENIGHEASKGTAQKGTAYEAGNEKNDEKLKSNRLRSSKGDTKSSEESPADKKHHTAALEKEKVSSSSGSNAGTDLTNSADKREDTSSTSRQAESMPEDKPPTKTPGRGRPPGSKDKQKRKSFVHKSKRTENEEKVDEPASKRKFSKTASVVKDMSSTEASTSSKRPLSLEVPTVNASKSPKRRKVSTSGSPVKHISVMPRGGVDGDSWVCCLCGKRSGHNLLGDLYGPYKTKYSKEKTDSSFAKDSKLSQKLSSPGRKSSSSSDAHVERKSSSNEDDMENYDLDLWIHRDCGVWSPGVFMLGKILHGLEQAVESAAQHKCVKCSEVGATLVCFKRGCIKMYHFACARDSGCTFVEDNFTIFCSTHK</sequence>
<feature type="compositionally biased region" description="Polar residues" evidence="5">
    <location>
        <begin position="71"/>
        <end position="80"/>
    </location>
</feature>
<name>A0ABN8SLK9_9CNID</name>
<keyword evidence="1" id="KW-0597">Phosphoprotein</keyword>
<evidence type="ECO:0000259" key="6">
    <source>
        <dbReference type="PROSITE" id="PS51805"/>
    </source>
</evidence>
<feature type="compositionally biased region" description="Basic and acidic residues" evidence="5">
    <location>
        <begin position="1026"/>
        <end position="1052"/>
    </location>
</feature>
<evidence type="ECO:0000256" key="3">
    <source>
        <dbReference type="ARBA" id="ARBA00022771"/>
    </source>
</evidence>
<feature type="compositionally biased region" description="Basic and acidic residues" evidence="5">
    <location>
        <begin position="482"/>
        <end position="542"/>
    </location>
</feature>
<feature type="compositionally biased region" description="Basic residues" evidence="5">
    <location>
        <begin position="1105"/>
        <end position="1116"/>
    </location>
</feature>
<evidence type="ECO:0000313" key="7">
    <source>
        <dbReference type="EMBL" id="CAH3191851.1"/>
    </source>
</evidence>
<proteinExistence type="predicted"/>
<dbReference type="InterPro" id="IPR013083">
    <property type="entry name" value="Znf_RING/FYVE/PHD"/>
</dbReference>
<dbReference type="InterPro" id="IPR034732">
    <property type="entry name" value="EPHD"/>
</dbReference>
<keyword evidence="2" id="KW-0479">Metal-binding</keyword>
<feature type="compositionally biased region" description="Polar residues" evidence="5">
    <location>
        <begin position="295"/>
        <end position="306"/>
    </location>
</feature>
<feature type="compositionally biased region" description="Low complexity" evidence="5">
    <location>
        <begin position="1238"/>
        <end position="1252"/>
    </location>
</feature>
<feature type="compositionally biased region" description="Basic and acidic residues" evidence="5">
    <location>
        <begin position="671"/>
        <end position="690"/>
    </location>
</feature>
<feature type="region of interest" description="Disordered" evidence="5">
    <location>
        <begin position="149"/>
        <end position="182"/>
    </location>
</feature>
<dbReference type="InterPro" id="IPR052440">
    <property type="entry name" value="Trans_Reg/Chrom_Remod"/>
</dbReference>
<feature type="compositionally biased region" description="Polar residues" evidence="5">
    <location>
        <begin position="439"/>
        <end position="448"/>
    </location>
</feature>
<organism evidence="7 8">
    <name type="scientific">Porites evermanni</name>
    <dbReference type="NCBI Taxonomy" id="104178"/>
    <lineage>
        <taxon>Eukaryota</taxon>
        <taxon>Metazoa</taxon>
        <taxon>Cnidaria</taxon>
        <taxon>Anthozoa</taxon>
        <taxon>Hexacorallia</taxon>
        <taxon>Scleractinia</taxon>
        <taxon>Fungiina</taxon>
        <taxon>Poritidae</taxon>
        <taxon>Porites</taxon>
    </lineage>
</organism>
<feature type="compositionally biased region" description="Polar residues" evidence="5">
    <location>
        <begin position="883"/>
        <end position="905"/>
    </location>
</feature>
<feature type="compositionally biased region" description="Basic and acidic residues" evidence="5">
    <location>
        <begin position="846"/>
        <end position="863"/>
    </location>
</feature>
<feature type="compositionally biased region" description="Basic and acidic residues" evidence="5">
    <location>
        <begin position="1010"/>
        <end position="1019"/>
    </location>
</feature>
<feature type="domain" description="PHD-type" evidence="6">
    <location>
        <begin position="1196"/>
        <end position="1355"/>
    </location>
</feature>
<keyword evidence="3" id="KW-0863">Zinc-finger</keyword>
<feature type="region of interest" description="Disordered" evidence="5">
    <location>
        <begin position="994"/>
        <end position="1187"/>
    </location>
</feature>
<feature type="compositionally biased region" description="Basic and acidic residues" evidence="5">
    <location>
        <begin position="1117"/>
        <end position="1129"/>
    </location>
</feature>
<feature type="region of interest" description="Disordered" evidence="5">
    <location>
        <begin position="62"/>
        <end position="91"/>
    </location>
</feature>
<feature type="region of interest" description="Disordered" evidence="5">
    <location>
        <begin position="1229"/>
        <end position="1265"/>
    </location>
</feature>
<evidence type="ECO:0000256" key="5">
    <source>
        <dbReference type="SAM" id="MobiDB-lite"/>
    </source>
</evidence>
<feature type="compositionally biased region" description="Low complexity" evidence="5">
    <location>
        <begin position="328"/>
        <end position="340"/>
    </location>
</feature>
<dbReference type="InterPro" id="IPR001965">
    <property type="entry name" value="Znf_PHD"/>
</dbReference>
<dbReference type="EMBL" id="CALNXI010003021">
    <property type="protein sequence ID" value="CAH3191851.1"/>
    <property type="molecule type" value="Genomic_DNA"/>
</dbReference>